<evidence type="ECO:0000313" key="2">
    <source>
        <dbReference type="Proteomes" id="UP000025061"/>
    </source>
</evidence>
<dbReference type="PATRIC" id="fig|1280951.3.peg.2351"/>
<keyword evidence="2" id="KW-1185">Reference proteome</keyword>
<comment type="caution">
    <text evidence="1">The sequence shown here is derived from an EMBL/GenBank/DDBJ whole genome shotgun (WGS) entry which is preliminary data.</text>
</comment>
<gene>
    <name evidence="1" type="ORF">HHI_11674</name>
</gene>
<accession>A0A059FMX5</accession>
<name>A0A059FMX5_9PROT</name>
<dbReference type="EMBL" id="ARYI01000010">
    <property type="protein sequence ID" value="KCZ91886.1"/>
    <property type="molecule type" value="Genomic_DNA"/>
</dbReference>
<proteinExistence type="predicted"/>
<sequence length="39" mass="4090">MSHKPRFGAEACLLTLLDDIPAVAILTRAAPKKPANSGD</sequence>
<dbReference type="AlphaFoldDB" id="A0A059FMX5"/>
<protein>
    <submittedName>
        <fullName evidence="1">Uncharacterized protein</fullName>
    </submittedName>
</protein>
<evidence type="ECO:0000313" key="1">
    <source>
        <dbReference type="EMBL" id="KCZ91886.1"/>
    </source>
</evidence>
<dbReference type="Proteomes" id="UP000025061">
    <property type="component" value="Unassembled WGS sequence"/>
</dbReference>
<reference evidence="1 2" key="1">
    <citation type="submission" date="2013-04" db="EMBL/GenBank/DDBJ databases">
        <title>Hyphomonas hirschiana VP5 Genome Sequencing.</title>
        <authorList>
            <person name="Lai Q."/>
            <person name="Shao Z."/>
        </authorList>
    </citation>
    <scope>NUCLEOTIDE SEQUENCE [LARGE SCALE GENOMIC DNA]</scope>
    <source>
        <strain evidence="1 2">VP5</strain>
    </source>
</reference>
<organism evidence="1 2">
    <name type="scientific">Hyphomonas hirschiana VP5</name>
    <dbReference type="NCBI Taxonomy" id="1280951"/>
    <lineage>
        <taxon>Bacteria</taxon>
        <taxon>Pseudomonadati</taxon>
        <taxon>Pseudomonadota</taxon>
        <taxon>Alphaproteobacteria</taxon>
        <taxon>Hyphomonadales</taxon>
        <taxon>Hyphomonadaceae</taxon>
        <taxon>Hyphomonas</taxon>
    </lineage>
</organism>